<keyword evidence="2" id="KW-1185">Reference proteome</keyword>
<dbReference type="AlphaFoldDB" id="A0A0G4PHN6"/>
<dbReference type="EMBL" id="HG793149">
    <property type="protein sequence ID" value="CRL25771.1"/>
    <property type="molecule type" value="Genomic_DNA"/>
</dbReference>
<reference evidence="1 2" key="1">
    <citation type="journal article" date="2014" name="Nat. Commun.">
        <title>Multiple recent horizontal transfers of a large genomic region in cheese making fungi.</title>
        <authorList>
            <person name="Cheeseman K."/>
            <person name="Ropars J."/>
            <person name="Renault P."/>
            <person name="Dupont J."/>
            <person name="Gouzy J."/>
            <person name="Branca A."/>
            <person name="Abraham A.L."/>
            <person name="Ceppi M."/>
            <person name="Conseiller E."/>
            <person name="Debuchy R."/>
            <person name="Malagnac F."/>
            <person name="Goarin A."/>
            <person name="Silar P."/>
            <person name="Lacoste S."/>
            <person name="Sallet E."/>
            <person name="Bensimon A."/>
            <person name="Giraud T."/>
            <person name="Brygoo Y."/>
        </authorList>
    </citation>
    <scope>NUCLEOTIDE SEQUENCE [LARGE SCALE GENOMIC DNA]</scope>
    <source>
        <strain evidence="2">FM 013</strain>
    </source>
</reference>
<dbReference type="Proteomes" id="UP000053732">
    <property type="component" value="Unassembled WGS sequence"/>
</dbReference>
<organism evidence="1 2">
    <name type="scientific">Penicillium camemberti (strain FM 013)</name>
    <dbReference type="NCBI Taxonomy" id="1429867"/>
    <lineage>
        <taxon>Eukaryota</taxon>
        <taxon>Fungi</taxon>
        <taxon>Dikarya</taxon>
        <taxon>Ascomycota</taxon>
        <taxon>Pezizomycotina</taxon>
        <taxon>Eurotiomycetes</taxon>
        <taxon>Eurotiomycetidae</taxon>
        <taxon>Eurotiales</taxon>
        <taxon>Aspergillaceae</taxon>
        <taxon>Penicillium</taxon>
    </lineage>
</organism>
<proteinExistence type="predicted"/>
<accession>A0A0G4PHN6</accession>
<sequence>MSEPRKTSRSRNGAAPSHWRDVRAAYRADDSMAKLAIVSNGLRLSGCVSRPPSLCGGMQLMLLGYLIVGLG</sequence>
<gene>
    <name evidence="1" type="ORF">PCAMFM013_S016g000052</name>
</gene>
<evidence type="ECO:0000313" key="2">
    <source>
        <dbReference type="Proteomes" id="UP000053732"/>
    </source>
</evidence>
<evidence type="ECO:0000313" key="1">
    <source>
        <dbReference type="EMBL" id="CRL25771.1"/>
    </source>
</evidence>
<name>A0A0G4PHN6_PENC3</name>
<protein>
    <submittedName>
        <fullName evidence="1">Str. FM013</fullName>
    </submittedName>
</protein>